<keyword evidence="4" id="KW-0597">Phosphoprotein</keyword>
<evidence type="ECO:0000313" key="14">
    <source>
        <dbReference type="EMBL" id="MFC3022275.1"/>
    </source>
</evidence>
<evidence type="ECO:0000259" key="13">
    <source>
        <dbReference type="PROSITE" id="PS50885"/>
    </source>
</evidence>
<dbReference type="CDD" id="cd00075">
    <property type="entry name" value="HATPase"/>
    <property type="match status" value="1"/>
</dbReference>
<dbReference type="SUPFAM" id="SSF55874">
    <property type="entry name" value="ATPase domain of HSP90 chaperone/DNA topoisomerase II/histidine kinase"/>
    <property type="match status" value="1"/>
</dbReference>
<keyword evidence="6" id="KW-0547">Nucleotide-binding</keyword>
<dbReference type="InterPro" id="IPR005467">
    <property type="entry name" value="His_kinase_dom"/>
</dbReference>
<dbReference type="Gene3D" id="6.10.340.10">
    <property type="match status" value="1"/>
</dbReference>
<proteinExistence type="predicted"/>
<name>A0ABV7C735_9VIBR</name>
<evidence type="ECO:0000256" key="1">
    <source>
        <dbReference type="ARBA" id="ARBA00000085"/>
    </source>
</evidence>
<dbReference type="Pfam" id="PF00672">
    <property type="entry name" value="HAMP"/>
    <property type="match status" value="1"/>
</dbReference>
<dbReference type="PROSITE" id="PS50109">
    <property type="entry name" value="HIS_KIN"/>
    <property type="match status" value="1"/>
</dbReference>
<dbReference type="PANTHER" id="PTHR43065:SF10">
    <property type="entry name" value="PEROXIDE STRESS-ACTIVATED HISTIDINE KINASE MAK3"/>
    <property type="match status" value="1"/>
</dbReference>
<feature type="transmembrane region" description="Helical" evidence="11">
    <location>
        <begin position="12"/>
        <end position="34"/>
    </location>
</feature>
<accession>A0ABV7C735</accession>
<keyword evidence="11" id="KW-1133">Transmembrane helix</keyword>
<evidence type="ECO:0000256" key="7">
    <source>
        <dbReference type="ARBA" id="ARBA00022777"/>
    </source>
</evidence>
<evidence type="ECO:0000256" key="11">
    <source>
        <dbReference type="SAM" id="Phobius"/>
    </source>
</evidence>
<feature type="transmembrane region" description="Helical" evidence="11">
    <location>
        <begin position="153"/>
        <end position="179"/>
    </location>
</feature>
<keyword evidence="10" id="KW-0175">Coiled coil</keyword>
<feature type="domain" description="HAMP" evidence="13">
    <location>
        <begin position="177"/>
        <end position="229"/>
    </location>
</feature>
<dbReference type="Proteomes" id="UP001595384">
    <property type="component" value="Unassembled WGS sequence"/>
</dbReference>
<dbReference type="SMART" id="SM00304">
    <property type="entry name" value="HAMP"/>
    <property type="match status" value="1"/>
</dbReference>
<dbReference type="InterPro" id="IPR036890">
    <property type="entry name" value="HATPase_C_sf"/>
</dbReference>
<dbReference type="InterPro" id="IPR003660">
    <property type="entry name" value="HAMP_dom"/>
</dbReference>
<keyword evidence="9" id="KW-0902">Two-component regulatory system</keyword>
<evidence type="ECO:0000313" key="15">
    <source>
        <dbReference type="Proteomes" id="UP001595384"/>
    </source>
</evidence>
<keyword evidence="7" id="KW-0418">Kinase</keyword>
<reference evidence="15" key="1">
    <citation type="journal article" date="2019" name="Int. J. Syst. Evol. Microbiol.">
        <title>The Global Catalogue of Microorganisms (GCM) 10K type strain sequencing project: providing services to taxonomists for standard genome sequencing and annotation.</title>
        <authorList>
            <consortium name="The Broad Institute Genomics Platform"/>
            <consortium name="The Broad Institute Genome Sequencing Center for Infectious Disease"/>
            <person name="Wu L."/>
            <person name="Ma J."/>
        </authorList>
    </citation>
    <scope>NUCLEOTIDE SEQUENCE [LARGE SCALE GENOMIC DNA]</scope>
    <source>
        <strain evidence="15">KCTC 62784</strain>
    </source>
</reference>
<dbReference type="CDD" id="cd06225">
    <property type="entry name" value="HAMP"/>
    <property type="match status" value="1"/>
</dbReference>
<comment type="subcellular location">
    <subcellularLocation>
        <location evidence="2">Membrane</location>
    </subcellularLocation>
</comment>
<dbReference type="InterPro" id="IPR003594">
    <property type="entry name" value="HATPase_dom"/>
</dbReference>
<feature type="coiled-coil region" evidence="10">
    <location>
        <begin position="217"/>
        <end position="251"/>
    </location>
</feature>
<dbReference type="Gene3D" id="1.10.287.130">
    <property type="match status" value="1"/>
</dbReference>
<evidence type="ECO:0000256" key="9">
    <source>
        <dbReference type="ARBA" id="ARBA00023012"/>
    </source>
</evidence>
<dbReference type="SUPFAM" id="SSF158472">
    <property type="entry name" value="HAMP domain-like"/>
    <property type="match status" value="1"/>
</dbReference>
<protein>
    <recommendedName>
        <fullName evidence="3">histidine kinase</fullName>
        <ecNumber evidence="3">2.7.13.3</ecNumber>
    </recommendedName>
</protein>
<keyword evidence="15" id="KW-1185">Reference proteome</keyword>
<keyword evidence="11" id="KW-0812">Transmembrane</keyword>
<evidence type="ECO:0000259" key="12">
    <source>
        <dbReference type="PROSITE" id="PS50109"/>
    </source>
</evidence>
<keyword evidence="8 14" id="KW-0067">ATP-binding</keyword>
<feature type="domain" description="Histidine kinase" evidence="12">
    <location>
        <begin position="292"/>
        <end position="540"/>
    </location>
</feature>
<comment type="catalytic activity">
    <reaction evidence="1">
        <text>ATP + protein L-histidine = ADP + protein N-phospho-L-histidine.</text>
        <dbReference type="EC" id="2.7.13.3"/>
    </reaction>
</comment>
<dbReference type="Gene3D" id="3.30.565.10">
    <property type="entry name" value="Histidine kinase-like ATPase, C-terminal domain"/>
    <property type="match status" value="1"/>
</dbReference>
<dbReference type="SMART" id="SM00387">
    <property type="entry name" value="HATPase_c"/>
    <property type="match status" value="1"/>
</dbReference>
<dbReference type="GO" id="GO:0005524">
    <property type="term" value="F:ATP binding"/>
    <property type="evidence" value="ECO:0007669"/>
    <property type="project" value="UniProtKB-KW"/>
</dbReference>
<sequence length="540" mass="60622">MKSLSLRFKTIAGIALIEIVTLSVLVTITICYLYQTSYDAMEQRVSSTLDLYTRAITSPVLSSDLATLNHYTETLMKSKGVKYIAVLNTSGMILAEDGDYPSRFTPGMLEANAEAVTDSVYDVSRRIEESGVTFGTIWIGFSMKEINQTIANAARWAVIIVALDIIFVAIFSYILGYFLTKRLAKLSAATTKIAQGDLDVDIPQEGNDEVSKLTLAFNQMIAQLKNTTEQNAHYQAQLQEMNNSLEEKVKARTSQFLTVNQQLSDANEELITTQHQLIESEKMASLGIMASGFAHEINNPAGVISGNLTVCQSYIELYKERFKRQQDLIDQYIDNKHTQSLNQWLKLNDFSFIDEDILDSLTDSVKCIDRIHSIVTALQYYSNERHNNREGIEPIDIFPSLDRAIDHTYHDESIELVLSPELHVLPRILGIPNELDRLLKEILQNAFQACQQVVEGQKRVIISSQVLDKHILLSIKDTGPGLSELNMKHLFDPFYTTLPVGEGMGLGLTYAYDIIKHLRGNIEIKNWTSGAEVTLTFPTS</sequence>
<evidence type="ECO:0000256" key="3">
    <source>
        <dbReference type="ARBA" id="ARBA00012438"/>
    </source>
</evidence>
<dbReference type="InterPro" id="IPR004358">
    <property type="entry name" value="Sig_transdc_His_kin-like_C"/>
</dbReference>
<evidence type="ECO:0000256" key="10">
    <source>
        <dbReference type="SAM" id="Coils"/>
    </source>
</evidence>
<keyword evidence="5" id="KW-0808">Transferase</keyword>
<evidence type="ECO:0000256" key="8">
    <source>
        <dbReference type="ARBA" id="ARBA00022840"/>
    </source>
</evidence>
<gene>
    <name evidence="14" type="ORF">ACFODT_00205</name>
</gene>
<evidence type="ECO:0000256" key="6">
    <source>
        <dbReference type="ARBA" id="ARBA00022741"/>
    </source>
</evidence>
<dbReference type="EC" id="2.7.13.3" evidence="3"/>
<keyword evidence="11" id="KW-0472">Membrane</keyword>
<evidence type="ECO:0000256" key="2">
    <source>
        <dbReference type="ARBA" id="ARBA00004370"/>
    </source>
</evidence>
<dbReference type="RefSeq" id="WP_164711768.1">
    <property type="nucleotide sequence ID" value="NZ_AP024912.1"/>
</dbReference>
<organism evidence="14 15">
    <name type="scientific">Vibrio zhugei</name>
    <dbReference type="NCBI Taxonomy" id="2479546"/>
    <lineage>
        <taxon>Bacteria</taxon>
        <taxon>Pseudomonadati</taxon>
        <taxon>Pseudomonadota</taxon>
        <taxon>Gammaproteobacteria</taxon>
        <taxon>Vibrionales</taxon>
        <taxon>Vibrionaceae</taxon>
        <taxon>Vibrio</taxon>
    </lineage>
</organism>
<evidence type="ECO:0000256" key="5">
    <source>
        <dbReference type="ARBA" id="ARBA00022679"/>
    </source>
</evidence>
<dbReference type="PANTHER" id="PTHR43065">
    <property type="entry name" value="SENSOR HISTIDINE KINASE"/>
    <property type="match status" value="1"/>
</dbReference>
<dbReference type="PROSITE" id="PS50885">
    <property type="entry name" value="HAMP"/>
    <property type="match status" value="1"/>
</dbReference>
<dbReference type="PRINTS" id="PR00344">
    <property type="entry name" value="BCTRLSENSOR"/>
</dbReference>
<dbReference type="EMBL" id="JBHRSE010000002">
    <property type="protein sequence ID" value="MFC3022275.1"/>
    <property type="molecule type" value="Genomic_DNA"/>
</dbReference>
<evidence type="ECO:0000256" key="4">
    <source>
        <dbReference type="ARBA" id="ARBA00022553"/>
    </source>
</evidence>
<dbReference type="Pfam" id="PF02518">
    <property type="entry name" value="HATPase_c"/>
    <property type="match status" value="1"/>
</dbReference>
<comment type="caution">
    <text evidence="14">The sequence shown here is derived from an EMBL/GenBank/DDBJ whole genome shotgun (WGS) entry which is preliminary data.</text>
</comment>